<keyword evidence="4 8" id="KW-0031">Aminopeptidase</keyword>
<evidence type="ECO:0000256" key="2">
    <source>
        <dbReference type="ARBA" id="ARBA00009528"/>
    </source>
</evidence>
<dbReference type="InterPro" id="IPR011356">
    <property type="entry name" value="Leucine_aapep/pepB"/>
</dbReference>
<dbReference type="NCBIfam" id="NF002083">
    <property type="entry name" value="PRK00913.3-5"/>
    <property type="match status" value="1"/>
</dbReference>
<evidence type="ECO:0000313" key="8">
    <source>
        <dbReference type="EMBL" id="MPL67062.1"/>
    </source>
</evidence>
<dbReference type="InterPro" id="IPR043472">
    <property type="entry name" value="Macro_dom-like"/>
</dbReference>
<organism evidence="8">
    <name type="scientific">bioreactor metagenome</name>
    <dbReference type="NCBI Taxonomy" id="1076179"/>
    <lineage>
        <taxon>unclassified sequences</taxon>
        <taxon>metagenomes</taxon>
        <taxon>ecological metagenomes</taxon>
    </lineage>
</organism>
<sequence>MEGIFDVIVEYPIIRKMEADTVKMEIAQLKDLSDCNVVIYFLGKDDITKLGVWEQRGFLEKLYRQKEKLCAEQEITTGFIDFQGNLVKVIVCGLGETASFSANILRKAAGNAVRYIDNTINNRVAVVAPMVSNNETLGAMVEGLILGAYKFTECKSEKTAKNRLEYIFTVKVNDGEKIIAEATLLAENICWVRDLVNRPANIVNPSVMADAAQKIAKDLNIECEILGKKELVKKGMGAILAVGQGSIHEPKLITLKYSGAGAGSPYTAYVGKGITFDSGGISLKPAADMGEMKDDMTGAAVVLGAIKTIAELKLPVNIMAVASCAENMPSGSAIRPGDVVVSASGKTIEIVNTDAEGRMVLADAVWYACQQGAAKVIDIATLTGACIIALGNVTASIVGNDDMLCSDIIAAGKKAGESYWQLPSLPELKERLKGDTGDLLNCAGRPGDAITGGLFIGEFITNNIPWAHLDIGGTATMQKTDGFWIKGATGMGVATLVALARENK</sequence>
<comment type="catalytic activity">
    <reaction evidence="1">
        <text>Release of an N-terminal amino acid, Xaa-|-Yaa-, in which Xaa is preferably Leu, but may be other amino acids including Pro although not Arg or Lys, and Yaa may be Pro. Amino acid amides and methyl esters are also readily hydrolyzed, but rates on arylamides are exceedingly low.</text>
        <dbReference type="EC" id="3.4.11.1"/>
    </reaction>
</comment>
<dbReference type="PANTHER" id="PTHR11963">
    <property type="entry name" value="LEUCINE AMINOPEPTIDASE-RELATED"/>
    <property type="match status" value="1"/>
</dbReference>
<dbReference type="Gene3D" id="3.40.630.10">
    <property type="entry name" value="Zn peptidases"/>
    <property type="match status" value="1"/>
</dbReference>
<dbReference type="AlphaFoldDB" id="A0A644TL62"/>
<comment type="similarity">
    <text evidence="2">Belongs to the peptidase M17 family.</text>
</comment>
<comment type="caution">
    <text evidence="8">The sequence shown here is derived from an EMBL/GenBank/DDBJ whole genome shotgun (WGS) entry which is preliminary data.</text>
</comment>
<feature type="domain" description="Cytosol aminopeptidase" evidence="7">
    <location>
        <begin position="352"/>
        <end position="359"/>
    </location>
</feature>
<evidence type="ECO:0000256" key="4">
    <source>
        <dbReference type="ARBA" id="ARBA00022438"/>
    </source>
</evidence>
<accession>A0A644TL62</accession>
<evidence type="ECO:0000256" key="3">
    <source>
        <dbReference type="ARBA" id="ARBA00012565"/>
    </source>
</evidence>
<dbReference type="SUPFAM" id="SSF53187">
    <property type="entry name" value="Zn-dependent exopeptidases"/>
    <property type="match status" value="1"/>
</dbReference>
<evidence type="ECO:0000259" key="7">
    <source>
        <dbReference type="PROSITE" id="PS00631"/>
    </source>
</evidence>
<dbReference type="GO" id="GO:0070006">
    <property type="term" value="F:metalloaminopeptidase activity"/>
    <property type="evidence" value="ECO:0007669"/>
    <property type="project" value="InterPro"/>
</dbReference>
<evidence type="ECO:0000256" key="6">
    <source>
        <dbReference type="ARBA" id="ARBA00022801"/>
    </source>
</evidence>
<protein>
    <recommendedName>
        <fullName evidence="3">leucyl aminopeptidase</fullName>
        <ecNumber evidence="3">3.4.11.1</ecNumber>
    </recommendedName>
</protein>
<dbReference type="Pfam" id="PF02789">
    <property type="entry name" value="Peptidase_M17_N"/>
    <property type="match status" value="1"/>
</dbReference>
<evidence type="ECO:0000256" key="1">
    <source>
        <dbReference type="ARBA" id="ARBA00000135"/>
    </source>
</evidence>
<keyword evidence="6 8" id="KW-0378">Hydrolase</keyword>
<dbReference type="InterPro" id="IPR023042">
    <property type="entry name" value="Peptidase_M17_leu_NH2_pept"/>
</dbReference>
<dbReference type="SUPFAM" id="SSF52949">
    <property type="entry name" value="Macro domain-like"/>
    <property type="match status" value="1"/>
</dbReference>
<dbReference type="EMBL" id="VSSQ01000035">
    <property type="protein sequence ID" value="MPL67062.1"/>
    <property type="molecule type" value="Genomic_DNA"/>
</dbReference>
<dbReference type="InterPro" id="IPR008283">
    <property type="entry name" value="Peptidase_M17_N"/>
</dbReference>
<evidence type="ECO:0000256" key="5">
    <source>
        <dbReference type="ARBA" id="ARBA00022670"/>
    </source>
</evidence>
<dbReference type="Pfam" id="PF00883">
    <property type="entry name" value="Peptidase_M17"/>
    <property type="match status" value="1"/>
</dbReference>
<dbReference type="GO" id="GO:0006508">
    <property type="term" value="P:proteolysis"/>
    <property type="evidence" value="ECO:0007669"/>
    <property type="project" value="UniProtKB-KW"/>
</dbReference>
<dbReference type="GO" id="GO:0030145">
    <property type="term" value="F:manganese ion binding"/>
    <property type="evidence" value="ECO:0007669"/>
    <property type="project" value="InterPro"/>
</dbReference>
<dbReference type="PROSITE" id="PS00631">
    <property type="entry name" value="CYTOSOL_AP"/>
    <property type="match status" value="1"/>
</dbReference>
<proteinExistence type="inferred from homology"/>
<dbReference type="PANTHER" id="PTHR11963:SF23">
    <property type="entry name" value="CYTOSOL AMINOPEPTIDASE"/>
    <property type="match status" value="1"/>
</dbReference>
<dbReference type="InterPro" id="IPR000819">
    <property type="entry name" value="Peptidase_M17_C"/>
</dbReference>
<name>A0A644TL62_9ZZZZ</name>
<gene>
    <name evidence="8" type="primary">pepA_3</name>
    <name evidence="8" type="ORF">SDC9_12752</name>
</gene>
<dbReference type="NCBIfam" id="NF002073">
    <property type="entry name" value="PRK00913.1-2"/>
    <property type="match status" value="1"/>
</dbReference>
<dbReference type="HAMAP" id="MF_00181">
    <property type="entry name" value="Cytosol_peptidase_M17"/>
    <property type="match status" value="1"/>
</dbReference>
<dbReference type="CDD" id="cd00433">
    <property type="entry name" value="Peptidase_M17"/>
    <property type="match status" value="1"/>
</dbReference>
<dbReference type="EC" id="3.4.11.1" evidence="3"/>
<dbReference type="PRINTS" id="PR00481">
    <property type="entry name" value="LAMNOPPTDASE"/>
</dbReference>
<dbReference type="GO" id="GO:0005737">
    <property type="term" value="C:cytoplasm"/>
    <property type="evidence" value="ECO:0007669"/>
    <property type="project" value="InterPro"/>
</dbReference>
<reference evidence="8" key="1">
    <citation type="submission" date="2019-08" db="EMBL/GenBank/DDBJ databases">
        <authorList>
            <person name="Kucharzyk K."/>
            <person name="Murdoch R.W."/>
            <person name="Higgins S."/>
            <person name="Loffler F."/>
        </authorList>
    </citation>
    <scope>NUCLEOTIDE SEQUENCE</scope>
</reference>
<keyword evidence="5" id="KW-0645">Protease</keyword>
<dbReference type="Gene3D" id="3.40.220.10">
    <property type="entry name" value="Leucine Aminopeptidase, subunit E, domain 1"/>
    <property type="match status" value="1"/>
</dbReference>